<evidence type="ECO:0000256" key="1">
    <source>
        <dbReference type="SAM" id="MobiDB-lite"/>
    </source>
</evidence>
<keyword evidence="3" id="KW-1185">Reference proteome</keyword>
<evidence type="ECO:0000313" key="3">
    <source>
        <dbReference type="Proteomes" id="UP001597135"/>
    </source>
</evidence>
<proteinExistence type="predicted"/>
<reference evidence="3" key="1">
    <citation type="journal article" date="2019" name="Int. J. Syst. Evol. Microbiol.">
        <title>The Global Catalogue of Microorganisms (GCM) 10K type strain sequencing project: providing services to taxonomists for standard genome sequencing and annotation.</title>
        <authorList>
            <consortium name="The Broad Institute Genomics Platform"/>
            <consortium name="The Broad Institute Genome Sequencing Center for Infectious Disease"/>
            <person name="Wu L."/>
            <person name="Ma J."/>
        </authorList>
    </citation>
    <scope>NUCLEOTIDE SEQUENCE [LARGE SCALE GENOMIC DNA]</scope>
    <source>
        <strain evidence="3">CCUG 62953</strain>
    </source>
</reference>
<comment type="caution">
    <text evidence="2">The sequence shown here is derived from an EMBL/GenBank/DDBJ whole genome shotgun (WGS) entry which is preliminary data.</text>
</comment>
<protein>
    <submittedName>
        <fullName evidence="2">Uncharacterized protein</fullName>
    </submittedName>
</protein>
<sequence>MLANENYTIYPHKDGTRKVRPWIIEDYDERGAFDAEQLDELMERFGFSEEDARGLSICVGNCLDSESEVCMIPVSRDKAVEAGCKLLRDALRQMGSNEEKLAKVIEALETVDNLFASEEDPGHLEATRAMAHDPGVSCKELRDAIKKLNETYGAVALIAPDDARRVTDQRTRRVADQCFYTWRDAGRALTFTTRPDEIGDPRTGKLIEFVQWVGRQLTNPSVTLSGHTIYEDIKRFKAKEAREAERRAERLKLGLIQRDDGTMQERTELDMPPIFGNPAKEDA</sequence>
<accession>A0ABW3ZKR2</accession>
<dbReference type="Proteomes" id="UP001597135">
    <property type="component" value="Unassembled WGS sequence"/>
</dbReference>
<feature type="region of interest" description="Disordered" evidence="1">
    <location>
        <begin position="262"/>
        <end position="283"/>
    </location>
</feature>
<organism evidence="2 3">
    <name type="scientific">Litorisediminicola beolgyonensis</name>
    <dbReference type="NCBI Taxonomy" id="1173614"/>
    <lineage>
        <taxon>Bacteria</taxon>
        <taxon>Pseudomonadati</taxon>
        <taxon>Pseudomonadota</taxon>
        <taxon>Alphaproteobacteria</taxon>
        <taxon>Rhodobacterales</taxon>
        <taxon>Paracoccaceae</taxon>
        <taxon>Litorisediminicola</taxon>
    </lineage>
</organism>
<evidence type="ECO:0000313" key="2">
    <source>
        <dbReference type="EMBL" id="MFD1343263.1"/>
    </source>
</evidence>
<name>A0ABW3ZKR2_9RHOB</name>
<dbReference type="EMBL" id="JBHTMU010000021">
    <property type="protein sequence ID" value="MFD1343263.1"/>
    <property type="molecule type" value="Genomic_DNA"/>
</dbReference>
<gene>
    <name evidence="2" type="ORF">ACFQ4E_12595</name>
</gene>
<dbReference type="RefSeq" id="WP_386804072.1">
    <property type="nucleotide sequence ID" value="NZ_JBHTMU010000021.1"/>
</dbReference>